<dbReference type="Proteomes" id="UP000273022">
    <property type="component" value="Unassembled WGS sequence"/>
</dbReference>
<evidence type="ECO:0000313" key="3">
    <source>
        <dbReference type="Proteomes" id="UP000273022"/>
    </source>
</evidence>
<organism evidence="2 3">
    <name type="scientific">Parashewanella spongiae</name>
    <dbReference type="NCBI Taxonomy" id="342950"/>
    <lineage>
        <taxon>Bacteria</taxon>
        <taxon>Pseudomonadati</taxon>
        <taxon>Pseudomonadota</taxon>
        <taxon>Gammaproteobacteria</taxon>
        <taxon>Alteromonadales</taxon>
        <taxon>Shewanellaceae</taxon>
        <taxon>Parashewanella</taxon>
    </lineage>
</organism>
<comment type="caution">
    <text evidence="2">The sequence shown here is derived from an EMBL/GenBank/DDBJ whole genome shotgun (WGS) entry which is preliminary data.</text>
</comment>
<proteinExistence type="predicted"/>
<evidence type="ECO:0000313" key="2">
    <source>
        <dbReference type="EMBL" id="RJY19037.1"/>
    </source>
</evidence>
<dbReference type="GO" id="GO:0015074">
    <property type="term" value="P:DNA integration"/>
    <property type="evidence" value="ECO:0007669"/>
    <property type="project" value="InterPro"/>
</dbReference>
<dbReference type="Gene3D" id="1.10.443.10">
    <property type="entry name" value="Intergrase catalytic core"/>
    <property type="match status" value="1"/>
</dbReference>
<reference evidence="2 3" key="1">
    <citation type="submission" date="2018-09" db="EMBL/GenBank/DDBJ databases">
        <title>Phylogeny of the Shewanellaceae, and recommendation for two new genera, Pseudoshewanella and Parashewanella.</title>
        <authorList>
            <person name="Wang G."/>
        </authorList>
    </citation>
    <scope>NUCLEOTIDE SEQUENCE [LARGE SCALE GENOMIC DNA]</scope>
    <source>
        <strain evidence="2 3">KCTC 22492</strain>
    </source>
</reference>
<dbReference type="AlphaFoldDB" id="A0A3A6UBR5"/>
<accession>A0A3A6UBR5</accession>
<dbReference type="GO" id="GO:0003677">
    <property type="term" value="F:DNA binding"/>
    <property type="evidence" value="ECO:0007669"/>
    <property type="project" value="InterPro"/>
</dbReference>
<dbReference type="OrthoDB" id="9795573at2"/>
<dbReference type="InterPro" id="IPR013762">
    <property type="entry name" value="Integrase-like_cat_sf"/>
</dbReference>
<dbReference type="EMBL" id="QYYH01000009">
    <property type="protein sequence ID" value="RJY19037.1"/>
    <property type="molecule type" value="Genomic_DNA"/>
</dbReference>
<evidence type="ECO:0008006" key="4">
    <source>
        <dbReference type="Google" id="ProtNLM"/>
    </source>
</evidence>
<keyword evidence="1" id="KW-0233">DNA recombination</keyword>
<gene>
    <name evidence="2" type="ORF">D5R81_02435</name>
</gene>
<evidence type="ECO:0000256" key="1">
    <source>
        <dbReference type="ARBA" id="ARBA00023172"/>
    </source>
</evidence>
<dbReference type="RefSeq" id="WP_133372161.1">
    <property type="nucleotide sequence ID" value="NZ_CP037952.1"/>
</dbReference>
<dbReference type="InterPro" id="IPR011010">
    <property type="entry name" value="DNA_brk_join_enz"/>
</dbReference>
<dbReference type="SUPFAM" id="SSF56349">
    <property type="entry name" value="DNA breaking-rejoining enzymes"/>
    <property type="match status" value="1"/>
</dbReference>
<name>A0A3A6UBR5_9GAMM</name>
<keyword evidence="3" id="KW-1185">Reference proteome</keyword>
<dbReference type="GO" id="GO:0006310">
    <property type="term" value="P:DNA recombination"/>
    <property type="evidence" value="ECO:0007669"/>
    <property type="project" value="UniProtKB-KW"/>
</dbReference>
<protein>
    <recommendedName>
        <fullName evidence="4">Tyr recombinase domain-containing protein</fullName>
    </recommendedName>
</protein>
<sequence length="66" mass="7443">MVIGGKETARTRNLSLHDIQVVFDKLPTLGVTHQVITILKLIVLTACRVNELVSAKWSHIDFDQMQ</sequence>